<accession>A0A1Y6F5I5</accession>
<name>A0A1Y6F5I5_9SPHN</name>
<evidence type="ECO:0000256" key="1">
    <source>
        <dbReference type="ARBA" id="ARBA00004651"/>
    </source>
</evidence>
<feature type="transmembrane region" description="Helical" evidence="6">
    <location>
        <begin position="148"/>
        <end position="169"/>
    </location>
</feature>
<keyword evidence="4 6" id="KW-1133">Transmembrane helix</keyword>
<dbReference type="AlphaFoldDB" id="A0A1Y6F5I5"/>
<keyword evidence="5 6" id="KW-0472">Membrane</keyword>
<evidence type="ECO:0000256" key="6">
    <source>
        <dbReference type="SAM" id="Phobius"/>
    </source>
</evidence>
<feature type="transmembrane region" description="Helical" evidence="6">
    <location>
        <begin position="12"/>
        <end position="33"/>
    </location>
</feature>
<dbReference type="InterPro" id="IPR002293">
    <property type="entry name" value="AA/rel_permease1"/>
</dbReference>
<keyword evidence="8" id="KW-1185">Reference proteome</keyword>
<feature type="transmembrane region" description="Helical" evidence="6">
    <location>
        <begin position="83"/>
        <end position="111"/>
    </location>
</feature>
<feature type="transmembrane region" description="Helical" evidence="6">
    <location>
        <begin position="366"/>
        <end position="385"/>
    </location>
</feature>
<feature type="transmembrane region" description="Helical" evidence="6">
    <location>
        <begin position="342"/>
        <end position="359"/>
    </location>
</feature>
<evidence type="ECO:0008006" key="9">
    <source>
        <dbReference type="Google" id="ProtNLM"/>
    </source>
</evidence>
<evidence type="ECO:0000256" key="2">
    <source>
        <dbReference type="ARBA" id="ARBA00022475"/>
    </source>
</evidence>
<feature type="transmembrane region" description="Helical" evidence="6">
    <location>
        <begin position="315"/>
        <end position="336"/>
    </location>
</feature>
<gene>
    <name evidence="7" type="ORF">SAMN06297468_1992</name>
</gene>
<dbReference type="PANTHER" id="PTHR42770:SF11">
    <property type="entry name" value="INNER MEMBRANE TRANSPORT PROTEIN YBAT"/>
    <property type="match status" value="1"/>
</dbReference>
<organism evidence="7 8">
    <name type="scientific">Altererythrobacter xiamenensis</name>
    <dbReference type="NCBI Taxonomy" id="1316679"/>
    <lineage>
        <taxon>Bacteria</taxon>
        <taxon>Pseudomonadati</taxon>
        <taxon>Pseudomonadota</taxon>
        <taxon>Alphaproteobacteria</taxon>
        <taxon>Sphingomonadales</taxon>
        <taxon>Erythrobacteraceae</taxon>
        <taxon>Altererythrobacter</taxon>
    </lineage>
</organism>
<dbReference type="EMBL" id="FXWG01000002">
    <property type="protein sequence ID" value="SMQ69809.1"/>
    <property type="molecule type" value="Genomic_DNA"/>
</dbReference>
<dbReference type="Gene3D" id="1.20.1740.10">
    <property type="entry name" value="Amino acid/polyamine transporter I"/>
    <property type="match status" value="1"/>
</dbReference>
<reference evidence="8" key="1">
    <citation type="submission" date="2017-04" db="EMBL/GenBank/DDBJ databases">
        <authorList>
            <person name="Varghese N."/>
            <person name="Submissions S."/>
        </authorList>
    </citation>
    <scope>NUCLEOTIDE SEQUENCE [LARGE SCALE GENOMIC DNA]</scope>
</reference>
<dbReference type="GO" id="GO:0005886">
    <property type="term" value="C:plasma membrane"/>
    <property type="evidence" value="ECO:0007669"/>
    <property type="project" value="UniProtKB-SubCell"/>
</dbReference>
<feature type="transmembrane region" description="Helical" evidence="6">
    <location>
        <begin position="181"/>
        <end position="203"/>
    </location>
</feature>
<evidence type="ECO:0000256" key="3">
    <source>
        <dbReference type="ARBA" id="ARBA00022692"/>
    </source>
</evidence>
<evidence type="ECO:0000313" key="8">
    <source>
        <dbReference type="Proteomes" id="UP000194420"/>
    </source>
</evidence>
<dbReference type="Proteomes" id="UP000194420">
    <property type="component" value="Unassembled WGS sequence"/>
</dbReference>
<evidence type="ECO:0000256" key="4">
    <source>
        <dbReference type="ARBA" id="ARBA00022989"/>
    </source>
</evidence>
<comment type="subcellular location">
    <subcellularLocation>
        <location evidence="1">Cell membrane</location>
        <topology evidence="1">Multi-pass membrane protein</topology>
    </subcellularLocation>
</comment>
<dbReference type="InterPro" id="IPR050367">
    <property type="entry name" value="APC_superfamily"/>
</dbReference>
<evidence type="ECO:0000313" key="7">
    <source>
        <dbReference type="EMBL" id="SMQ69809.1"/>
    </source>
</evidence>
<feature type="transmembrane region" description="Helical" evidence="6">
    <location>
        <begin position="268"/>
        <end position="294"/>
    </location>
</feature>
<proteinExistence type="predicted"/>
<dbReference type="GO" id="GO:0022857">
    <property type="term" value="F:transmembrane transporter activity"/>
    <property type="evidence" value="ECO:0007669"/>
    <property type="project" value="InterPro"/>
</dbReference>
<feature type="transmembrane region" description="Helical" evidence="6">
    <location>
        <begin position="123"/>
        <end position="141"/>
    </location>
</feature>
<dbReference type="PANTHER" id="PTHR42770">
    <property type="entry name" value="AMINO ACID TRANSPORTER-RELATED"/>
    <property type="match status" value="1"/>
</dbReference>
<keyword evidence="2" id="KW-1003">Cell membrane</keyword>
<protein>
    <recommendedName>
        <fullName evidence="9">Amino acid/polyamine/organocation transporter, APC superfamily</fullName>
    </recommendedName>
</protein>
<feature type="transmembrane region" description="Helical" evidence="6">
    <location>
        <begin position="39"/>
        <end position="63"/>
    </location>
</feature>
<keyword evidence="3 6" id="KW-0812">Transmembrane</keyword>
<evidence type="ECO:0000256" key="5">
    <source>
        <dbReference type="ARBA" id="ARBA00023136"/>
    </source>
</evidence>
<sequence>MSSKAQLGFNASWSMAVGGMIGGGIFATLGVVIEVAGAWAWGSFLIGGLIALATGHSYAALTVESGKPGGVYRFLREQQHERIARWTAWILILGYTLTVAVYAFTFGAYAANALGGPAWMPQGLAVASIIVLAGVNLLGVGEASTLEIIAVWGKIAILAGLAIFGLSQWDAGDLAIPEQPGWIGMVIGAGTVFMAYEGFQLLAYDYDEMADAEKLLPKVMPASILTAIVIYIAVSLGAPMLVGAEAIVEEREVALASAGRAALGMTGFILVTIAAAFSTASAINATLFATARLARSVASEGEMPAIFAKTDKAGVPYVGVLLISGVAIFLAVIGGIGELVKSASVVFLVVFALVNAIVIRRAIGQLWIAWAGCLGASLAATILLAHKLGMI</sequence>
<feature type="transmembrane region" description="Helical" evidence="6">
    <location>
        <begin position="224"/>
        <end position="248"/>
    </location>
</feature>
<dbReference type="RefSeq" id="WP_234990027.1">
    <property type="nucleotide sequence ID" value="NZ_FXWG01000002.1"/>
</dbReference>
<dbReference type="Pfam" id="PF13520">
    <property type="entry name" value="AA_permease_2"/>
    <property type="match status" value="1"/>
</dbReference>
<dbReference type="PIRSF" id="PIRSF006060">
    <property type="entry name" value="AA_transporter"/>
    <property type="match status" value="1"/>
</dbReference>